<proteinExistence type="predicted"/>
<gene>
    <name evidence="2" type="ORF">SAMN02745975_00561</name>
</gene>
<organism evidence="2 3">
    <name type="scientific">Geosporobacter subterraneus DSM 17957</name>
    <dbReference type="NCBI Taxonomy" id="1121919"/>
    <lineage>
        <taxon>Bacteria</taxon>
        <taxon>Bacillati</taxon>
        <taxon>Bacillota</taxon>
        <taxon>Clostridia</taxon>
        <taxon>Peptostreptococcales</taxon>
        <taxon>Thermotaleaceae</taxon>
        <taxon>Geosporobacter</taxon>
    </lineage>
</organism>
<dbReference type="AlphaFoldDB" id="A0A1M6DTD3"/>
<reference evidence="3" key="1">
    <citation type="submission" date="2016-11" db="EMBL/GenBank/DDBJ databases">
        <authorList>
            <person name="Varghese N."/>
            <person name="Submissions S."/>
        </authorList>
    </citation>
    <scope>NUCLEOTIDE SEQUENCE [LARGE SCALE GENOMIC DNA]</scope>
    <source>
        <strain evidence="3">DSM 17957</strain>
    </source>
</reference>
<sequence length="96" mass="10855">MKDGLPFEVQVMANNLDVCRIIGRNRHVASMVKREDAEFIVKACNSYFRLIQQLAEVRELISQVNLMFVDSNEKAPAGRQSEQGPEKNIVTCSISE</sequence>
<evidence type="ECO:0000313" key="3">
    <source>
        <dbReference type="Proteomes" id="UP000184536"/>
    </source>
</evidence>
<accession>A0A1M6DTD3</accession>
<dbReference type="STRING" id="1121919.SAMN02745975_00561"/>
<evidence type="ECO:0000256" key="1">
    <source>
        <dbReference type="SAM" id="MobiDB-lite"/>
    </source>
</evidence>
<dbReference type="EMBL" id="FQZV01000006">
    <property type="protein sequence ID" value="SHI76278.1"/>
    <property type="molecule type" value="Genomic_DNA"/>
</dbReference>
<evidence type="ECO:0000313" key="2">
    <source>
        <dbReference type="EMBL" id="SHI76278.1"/>
    </source>
</evidence>
<name>A0A1M6DTD3_9FIRM</name>
<dbReference type="Proteomes" id="UP000184536">
    <property type="component" value="Unassembled WGS sequence"/>
</dbReference>
<keyword evidence="3" id="KW-1185">Reference proteome</keyword>
<feature type="region of interest" description="Disordered" evidence="1">
    <location>
        <begin position="75"/>
        <end position="96"/>
    </location>
</feature>
<protein>
    <submittedName>
        <fullName evidence="2">Uncharacterized protein</fullName>
    </submittedName>
</protein>